<dbReference type="PANTHER" id="PTHR30283">
    <property type="entry name" value="PEROXIDE STRESS RESPONSE PROTEIN YAAA"/>
    <property type="match status" value="1"/>
</dbReference>
<protein>
    <submittedName>
        <fullName evidence="1">Unannotated protein</fullName>
    </submittedName>
</protein>
<reference evidence="1" key="1">
    <citation type="submission" date="2020-05" db="EMBL/GenBank/DDBJ databases">
        <authorList>
            <person name="Chiriac C."/>
            <person name="Salcher M."/>
            <person name="Ghai R."/>
            <person name="Kavagutti S V."/>
        </authorList>
    </citation>
    <scope>NUCLEOTIDE SEQUENCE</scope>
</reference>
<dbReference type="EMBL" id="CAFBPU010000039">
    <property type="protein sequence ID" value="CAB5036934.1"/>
    <property type="molecule type" value="Genomic_DNA"/>
</dbReference>
<dbReference type="Pfam" id="PF03883">
    <property type="entry name" value="H2O2_YaaD"/>
    <property type="match status" value="1"/>
</dbReference>
<dbReference type="InterPro" id="IPR005583">
    <property type="entry name" value="YaaA"/>
</dbReference>
<evidence type="ECO:0000313" key="2">
    <source>
        <dbReference type="EMBL" id="CAB5036934.1"/>
    </source>
</evidence>
<dbReference type="AlphaFoldDB" id="A0A6J7J1J9"/>
<dbReference type="GO" id="GO:0005829">
    <property type="term" value="C:cytosol"/>
    <property type="evidence" value="ECO:0007669"/>
    <property type="project" value="TreeGrafter"/>
</dbReference>
<accession>A0A6J7J1J9</accession>
<dbReference type="EMBL" id="CAFBND010000022">
    <property type="protein sequence ID" value="CAB4936497.1"/>
    <property type="molecule type" value="Genomic_DNA"/>
</dbReference>
<dbReference type="GO" id="GO:0033194">
    <property type="term" value="P:response to hydroperoxide"/>
    <property type="evidence" value="ECO:0007669"/>
    <property type="project" value="TreeGrafter"/>
</dbReference>
<dbReference type="PANTHER" id="PTHR30283:SF4">
    <property type="entry name" value="PEROXIDE STRESS RESISTANCE PROTEIN YAAA"/>
    <property type="match status" value="1"/>
</dbReference>
<proteinExistence type="predicted"/>
<organism evidence="1">
    <name type="scientific">freshwater metagenome</name>
    <dbReference type="NCBI Taxonomy" id="449393"/>
    <lineage>
        <taxon>unclassified sequences</taxon>
        <taxon>metagenomes</taxon>
        <taxon>ecological metagenomes</taxon>
    </lineage>
</organism>
<sequence length="262" mass="27449">MLVLLPPSEGKSSPVRGAPLDLGSLSFPELTATRECLLDALVALARHTPAKALTVLGLSPGQTEEVVRDANLDTAPTAPAGRIYSGVLYDALDLASLETGARRRAQRSVIISSALFGALRLGDRIPAYRLSAGTNLPGIATSSSLWRDPLAAAMSAAASKGLVVDLRSGSYASMWKPTGDVASRTVVVSVLQLMPDGSRKVVSHFNKATKGRLVRQWMVDGSDPRDADDLADACEQAGVIAELGPKPAKGLARKLDVIVSDL</sequence>
<gene>
    <name evidence="1" type="ORF">UFOPK3752_00765</name>
    <name evidence="2" type="ORF">UFOPK4150_01723</name>
</gene>
<evidence type="ECO:0000313" key="1">
    <source>
        <dbReference type="EMBL" id="CAB4936497.1"/>
    </source>
</evidence>
<name>A0A6J7J1J9_9ZZZZ</name>